<dbReference type="CDD" id="cd05254">
    <property type="entry name" value="dTDP_HR_like_SDR_e"/>
    <property type="match status" value="1"/>
</dbReference>
<dbReference type="Gene3D" id="3.40.50.720">
    <property type="entry name" value="NAD(P)-binding Rossmann-like Domain"/>
    <property type="match status" value="1"/>
</dbReference>
<dbReference type="EMBL" id="CP049866">
    <property type="protein sequence ID" value="QIK75264.1"/>
    <property type="molecule type" value="Genomic_DNA"/>
</dbReference>
<evidence type="ECO:0000256" key="1">
    <source>
        <dbReference type="ARBA" id="ARBA00010154"/>
    </source>
</evidence>
<dbReference type="Pfam" id="PF00908">
    <property type="entry name" value="dTDP_sugar_isom"/>
    <property type="match status" value="1"/>
</dbReference>
<keyword evidence="8" id="KW-1185">Reference proteome</keyword>
<feature type="site" description="Participates in a stacking interaction with the thymidine ring of dTDP-4-oxo-6-deoxyglucose" evidence="4">
    <location>
        <position position="135"/>
    </location>
</feature>
<dbReference type="EC" id="1.1.1.133" evidence="5"/>
<dbReference type="PANTHER" id="PTHR10491">
    <property type="entry name" value="DTDP-4-DEHYDRORHAMNOSE REDUCTASE"/>
    <property type="match status" value="1"/>
</dbReference>
<reference evidence="7 8" key="1">
    <citation type="submission" date="2020-03" db="EMBL/GenBank/DDBJ databases">
        <title>Nocardioides sp. nov., isolated from fish.</title>
        <authorList>
            <person name="Hyun D.-W."/>
            <person name="Bae J.-W."/>
        </authorList>
    </citation>
    <scope>NUCLEOTIDE SEQUENCE [LARGE SCALE GENOMIC DNA]</scope>
    <source>
        <strain evidence="7 8">HDW12A</strain>
    </source>
</reference>
<keyword evidence="5" id="KW-0560">Oxidoreductase</keyword>
<sequence>MSLPSLETTPIPGLVVVRLDRRDDARGFFKENWQREKMVAIGLPDFGPVQNNVSFNADRGVTRGIHTEPWDKFVSLATGRIFGAWVDMREGESFGATFSLEMDTSVAVFVPRGVGNSYQTLEDATAYTYLVNEHWRPGVTYPALALDDPTVAIPWPIPLSEAILSDKDQNNPVLDPATAIAPKKTLIVGALGQLGRALQVDFPGADLVDLAEGDVDGSPVAALDLTDAAAVAGWPWHEYAVVLNAAAFTAVDVAETADGRRTAWAANAGAPATLAGLARDHGFTLVHYSSEYVFDGTAEEHTEDEPVSPLGVYAQSKAAGDIAVGLAPRHYLLRTSWVIGAGKNFVRTMATLAENGVSPSVVSDQVGRLTFTTELSRATRHLIDSGADFGTYNLSNGGPAMSWADIARAVFERSGRSVDDVSETTTEAYAAGVLDKGQPFAPRPLRSAMSLAKIRATGFEPEDALTALDRYLDAPPGG</sequence>
<proteinExistence type="inferred from homology"/>
<dbReference type="SUPFAM" id="SSF51182">
    <property type="entry name" value="RmlC-like cupins"/>
    <property type="match status" value="1"/>
</dbReference>
<comment type="function">
    <text evidence="5">Catalyzes the reduction of dTDP-6-deoxy-L-lyxo-4-hexulose to yield dTDP-L-rhamnose.</text>
</comment>
<dbReference type="Gene3D" id="2.60.120.10">
    <property type="entry name" value="Jelly Rolls"/>
    <property type="match status" value="1"/>
</dbReference>
<gene>
    <name evidence="7" type="ORF">G7071_07305</name>
</gene>
<organism evidence="7 8">
    <name type="scientific">Nocardioides piscis</name>
    <dbReference type="NCBI Taxonomy" id="2714938"/>
    <lineage>
        <taxon>Bacteria</taxon>
        <taxon>Bacillati</taxon>
        <taxon>Actinomycetota</taxon>
        <taxon>Actinomycetes</taxon>
        <taxon>Propionibacteriales</taxon>
        <taxon>Nocardioidaceae</taxon>
        <taxon>Nocardioides</taxon>
    </lineage>
</organism>
<comment type="similarity">
    <text evidence="1">Belongs to the dTDP-4-dehydrorhamnose 3,5-epimerase family.</text>
</comment>
<dbReference type="UniPathway" id="UPA00124"/>
<evidence type="ECO:0000256" key="2">
    <source>
        <dbReference type="ARBA" id="ARBA00010944"/>
    </source>
</evidence>
<comment type="similarity">
    <text evidence="2 5">Belongs to the dTDP-4-dehydrorhamnose reductase family.</text>
</comment>
<feature type="domain" description="RmlD-like substrate binding" evidence="6">
    <location>
        <begin position="184"/>
        <end position="473"/>
    </location>
</feature>
<dbReference type="Gene3D" id="3.90.25.10">
    <property type="entry name" value="UDP-galactose 4-epimerase, domain 1"/>
    <property type="match status" value="1"/>
</dbReference>
<dbReference type="Proteomes" id="UP000502035">
    <property type="component" value="Chromosome"/>
</dbReference>
<evidence type="ECO:0000256" key="3">
    <source>
        <dbReference type="PIRSR" id="PIRSR600888-1"/>
    </source>
</evidence>
<comment type="pathway">
    <text evidence="5">Carbohydrate biosynthesis; dTDP-L-rhamnose biosynthesis.</text>
</comment>
<evidence type="ECO:0000313" key="7">
    <source>
        <dbReference type="EMBL" id="QIK75264.1"/>
    </source>
</evidence>
<evidence type="ECO:0000313" key="8">
    <source>
        <dbReference type="Proteomes" id="UP000502035"/>
    </source>
</evidence>
<dbReference type="SUPFAM" id="SSF51735">
    <property type="entry name" value="NAD(P)-binding Rossmann-fold domains"/>
    <property type="match status" value="1"/>
</dbReference>
<feature type="active site" description="Proton acceptor" evidence="3">
    <location>
        <position position="66"/>
    </location>
</feature>
<dbReference type="InterPro" id="IPR000888">
    <property type="entry name" value="RmlC-like"/>
</dbReference>
<keyword evidence="5" id="KW-0521">NADP</keyword>
<dbReference type="InterPro" id="IPR014710">
    <property type="entry name" value="RmlC-like_jellyroll"/>
</dbReference>
<dbReference type="RefSeq" id="WP_166316771.1">
    <property type="nucleotide sequence ID" value="NZ_CP049866.1"/>
</dbReference>
<dbReference type="InterPro" id="IPR029903">
    <property type="entry name" value="RmlD-like-bd"/>
</dbReference>
<dbReference type="PANTHER" id="PTHR10491:SF4">
    <property type="entry name" value="METHIONINE ADENOSYLTRANSFERASE 2 SUBUNIT BETA"/>
    <property type="match status" value="1"/>
</dbReference>
<evidence type="ECO:0000256" key="5">
    <source>
        <dbReference type="RuleBase" id="RU364082"/>
    </source>
</evidence>
<evidence type="ECO:0000259" key="6">
    <source>
        <dbReference type="Pfam" id="PF04321"/>
    </source>
</evidence>
<feature type="active site" description="Proton donor" evidence="3">
    <location>
        <position position="129"/>
    </location>
</feature>
<dbReference type="GO" id="GO:0008831">
    <property type="term" value="F:dTDP-4-dehydrorhamnose reductase activity"/>
    <property type="evidence" value="ECO:0007669"/>
    <property type="project" value="UniProtKB-EC"/>
</dbReference>
<accession>A0A6G7YED1</accession>
<protein>
    <recommendedName>
        <fullName evidence="5">dTDP-4-dehydrorhamnose reductase</fullName>
        <ecNumber evidence="5">1.1.1.133</ecNumber>
    </recommendedName>
</protein>
<dbReference type="KEGG" id="npi:G7071_07305"/>
<evidence type="ECO:0000256" key="4">
    <source>
        <dbReference type="PIRSR" id="PIRSR600888-3"/>
    </source>
</evidence>
<dbReference type="InterPro" id="IPR036291">
    <property type="entry name" value="NAD(P)-bd_dom_sf"/>
</dbReference>
<dbReference type="InterPro" id="IPR011051">
    <property type="entry name" value="RmlC_Cupin_sf"/>
</dbReference>
<name>A0A6G7YED1_9ACTN</name>
<dbReference type="GO" id="GO:0008830">
    <property type="term" value="F:dTDP-4-dehydrorhamnose 3,5-epimerase activity"/>
    <property type="evidence" value="ECO:0007669"/>
    <property type="project" value="InterPro"/>
</dbReference>
<dbReference type="GO" id="GO:0019305">
    <property type="term" value="P:dTDP-rhamnose biosynthetic process"/>
    <property type="evidence" value="ECO:0007669"/>
    <property type="project" value="UniProtKB-UniPathway"/>
</dbReference>
<dbReference type="Pfam" id="PF04321">
    <property type="entry name" value="RmlD_sub_bind"/>
    <property type="match status" value="1"/>
</dbReference>
<dbReference type="InterPro" id="IPR005913">
    <property type="entry name" value="dTDP_dehydrorham_reduct"/>
</dbReference>
<dbReference type="AlphaFoldDB" id="A0A6G7YED1"/>